<dbReference type="EMBL" id="JANBUN010000125">
    <property type="protein sequence ID" value="KAJ2806622.1"/>
    <property type="molecule type" value="Genomic_DNA"/>
</dbReference>
<proteinExistence type="predicted"/>
<protein>
    <submittedName>
        <fullName evidence="1">Uncharacterized protein</fullName>
    </submittedName>
</protein>
<dbReference type="Proteomes" id="UP001140087">
    <property type="component" value="Unassembled WGS sequence"/>
</dbReference>
<keyword evidence="2" id="KW-1185">Reference proteome</keyword>
<evidence type="ECO:0000313" key="2">
    <source>
        <dbReference type="Proteomes" id="UP001140087"/>
    </source>
</evidence>
<gene>
    <name evidence="1" type="ORF">H4R21_000788</name>
</gene>
<accession>A0ACC1LEV9</accession>
<reference evidence="1" key="1">
    <citation type="submission" date="2022-07" db="EMBL/GenBank/DDBJ databases">
        <title>Phylogenomic reconstructions and comparative analyses of Kickxellomycotina fungi.</title>
        <authorList>
            <person name="Reynolds N.K."/>
            <person name="Stajich J.E."/>
            <person name="Barry K."/>
            <person name="Grigoriev I.V."/>
            <person name="Crous P."/>
            <person name="Smith M.E."/>
        </authorList>
    </citation>
    <scope>NUCLEOTIDE SEQUENCE</scope>
    <source>
        <strain evidence="1">BCRC 34780</strain>
    </source>
</reference>
<name>A0ACC1LEV9_9FUNG</name>
<organism evidence="1 2">
    <name type="scientific">Coemansia helicoidea</name>
    <dbReference type="NCBI Taxonomy" id="1286919"/>
    <lineage>
        <taxon>Eukaryota</taxon>
        <taxon>Fungi</taxon>
        <taxon>Fungi incertae sedis</taxon>
        <taxon>Zoopagomycota</taxon>
        <taxon>Kickxellomycotina</taxon>
        <taxon>Kickxellomycetes</taxon>
        <taxon>Kickxellales</taxon>
        <taxon>Kickxellaceae</taxon>
        <taxon>Coemansia</taxon>
    </lineage>
</organism>
<evidence type="ECO:0000313" key="1">
    <source>
        <dbReference type="EMBL" id="KAJ2806622.1"/>
    </source>
</evidence>
<sequence length="152" mass="16630">MEQPDHYSVLGVAPTATHEEIKRAYHALSRKIHPDRQPAAGASSGDVAFHQLSVAWEALGDEARRRAYDKQQSARRNKARGVVQDEIDLDEMAFDEDARTYTFPCRCSGSYSISEDDLGLGRDIAPCTDCSLKIRVLYEAVSDDSGGGDGAP</sequence>
<comment type="caution">
    <text evidence="1">The sequence shown here is derived from an EMBL/GenBank/DDBJ whole genome shotgun (WGS) entry which is preliminary data.</text>
</comment>